<keyword evidence="5 11" id="KW-0699">rRNA-binding</keyword>
<sequence length="213" mass="23730">MLPEQEIEEKVKDALDSAEERNFEESVDLAINLKNIDLSDPNNRVDREVTLPNGRGKGVKVCVFGSGDLAREAEDVADFLLSPEELEDLGDDKQKARSLAKECDFFLAEAPLMPDIGRILGPILGPRGKMPDPVQPGEDIVPKIKRLKETIRLRSGEEKTFHALVGSIGQELEEIVGNLNTILRRLERELPMGRQNIDSIYVKTTMGPSVRLM</sequence>
<dbReference type="Gene3D" id="3.40.50.790">
    <property type="match status" value="1"/>
</dbReference>
<evidence type="ECO:0000256" key="3">
    <source>
        <dbReference type="ARBA" id="ARBA00022491"/>
    </source>
</evidence>
<evidence type="ECO:0000313" key="14">
    <source>
        <dbReference type="Proteomes" id="UP000185744"/>
    </source>
</evidence>
<proteinExistence type="inferred from homology"/>
<dbReference type="GO" id="GO:0019843">
    <property type="term" value="F:rRNA binding"/>
    <property type="evidence" value="ECO:0007669"/>
    <property type="project" value="UniProtKB-UniRule"/>
</dbReference>
<dbReference type="PIRSF" id="PIRSF002155">
    <property type="entry name" value="Ribosomal_L1"/>
    <property type="match status" value="1"/>
</dbReference>
<comment type="function">
    <text evidence="11">Binds directly to 23S rRNA. Probably involved in E site tRNA release.</text>
</comment>
<evidence type="ECO:0000256" key="4">
    <source>
        <dbReference type="ARBA" id="ARBA00022555"/>
    </source>
</evidence>
<dbReference type="EMBL" id="MSDW01000001">
    <property type="protein sequence ID" value="OKY77586.1"/>
    <property type="molecule type" value="Genomic_DNA"/>
</dbReference>
<evidence type="ECO:0000256" key="6">
    <source>
        <dbReference type="ARBA" id="ARBA00022845"/>
    </source>
</evidence>
<keyword evidence="4 11" id="KW-0820">tRNA-binding</keyword>
<dbReference type="InterPro" id="IPR016095">
    <property type="entry name" value="Ribosomal_uL1_3-a/b-sand"/>
</dbReference>
<evidence type="ECO:0000256" key="2">
    <source>
        <dbReference type="ARBA" id="ARBA00011838"/>
    </source>
</evidence>
<dbReference type="Proteomes" id="UP000185744">
    <property type="component" value="Unassembled WGS sequence"/>
</dbReference>
<dbReference type="Gene3D" id="3.30.190.20">
    <property type="match status" value="1"/>
</dbReference>
<dbReference type="NCBIfam" id="NF003244">
    <property type="entry name" value="PRK04203.1"/>
    <property type="match status" value="1"/>
</dbReference>
<evidence type="ECO:0000256" key="12">
    <source>
        <dbReference type="RuleBase" id="RU000659"/>
    </source>
</evidence>
<dbReference type="GO" id="GO:0006412">
    <property type="term" value="P:translation"/>
    <property type="evidence" value="ECO:0007669"/>
    <property type="project" value="UniProtKB-UniRule"/>
</dbReference>
<dbReference type="GO" id="GO:0015934">
    <property type="term" value="C:large ribosomal subunit"/>
    <property type="evidence" value="ECO:0007669"/>
    <property type="project" value="InterPro"/>
</dbReference>
<comment type="function">
    <text evidence="10">Probably involved in E site tRNA release. Binds directly to 23S rRNA.</text>
</comment>
<dbReference type="InterPro" id="IPR028364">
    <property type="entry name" value="Ribosomal_uL1/biogenesis"/>
</dbReference>
<keyword evidence="14" id="KW-1185">Reference proteome</keyword>
<dbReference type="AlphaFoldDB" id="A0A1Q6DT98"/>
<dbReference type="GO" id="GO:0000049">
    <property type="term" value="F:tRNA binding"/>
    <property type="evidence" value="ECO:0007669"/>
    <property type="project" value="UniProtKB-KW"/>
</dbReference>
<organism evidence="13 14">
    <name type="scientific">Methanohalarchaeum thermophilum</name>
    <dbReference type="NCBI Taxonomy" id="1903181"/>
    <lineage>
        <taxon>Archaea</taxon>
        <taxon>Methanobacteriati</taxon>
        <taxon>Methanobacteriota</taxon>
        <taxon>Methanonatronarchaeia</taxon>
        <taxon>Methanonatronarchaeales</taxon>
        <taxon>Methanonatronarchaeaceae</taxon>
        <taxon>Candidatus Methanohalarchaeum</taxon>
    </lineage>
</organism>
<dbReference type="InParanoid" id="A0A1Q6DT98"/>
<keyword evidence="8 11" id="KW-0689">Ribosomal protein</keyword>
<evidence type="ECO:0000256" key="8">
    <source>
        <dbReference type="ARBA" id="ARBA00022980"/>
    </source>
</evidence>
<evidence type="ECO:0000256" key="7">
    <source>
        <dbReference type="ARBA" id="ARBA00022884"/>
    </source>
</evidence>
<dbReference type="SUPFAM" id="SSF56808">
    <property type="entry name" value="Ribosomal protein L1"/>
    <property type="match status" value="1"/>
</dbReference>
<dbReference type="InterPro" id="IPR023669">
    <property type="entry name" value="Ribosomal_uL1_arc"/>
</dbReference>
<dbReference type="FunCoup" id="A0A1Q6DT98">
    <property type="interactions" value="136"/>
</dbReference>
<dbReference type="PANTHER" id="PTHR36427:SF3">
    <property type="entry name" value="LARGE RIBOSOMAL SUBUNIT PROTEIN UL1M"/>
    <property type="match status" value="1"/>
</dbReference>
<dbReference type="InterPro" id="IPR002143">
    <property type="entry name" value="Ribosomal_uL1"/>
</dbReference>
<dbReference type="GO" id="GO:0003735">
    <property type="term" value="F:structural constituent of ribosome"/>
    <property type="evidence" value="ECO:0007669"/>
    <property type="project" value="InterPro"/>
</dbReference>
<evidence type="ECO:0000256" key="11">
    <source>
        <dbReference type="HAMAP-Rule" id="MF_01318"/>
    </source>
</evidence>
<comment type="similarity">
    <text evidence="1 11 12">Belongs to the universal ribosomal protein uL1 family.</text>
</comment>
<evidence type="ECO:0000256" key="10">
    <source>
        <dbReference type="ARBA" id="ARBA00045545"/>
    </source>
</evidence>
<dbReference type="HAMAP" id="MF_01318_A">
    <property type="entry name" value="Ribosomal_uL1_A"/>
    <property type="match status" value="1"/>
</dbReference>
<evidence type="ECO:0000256" key="5">
    <source>
        <dbReference type="ARBA" id="ARBA00022730"/>
    </source>
</evidence>
<dbReference type="CDD" id="cd00403">
    <property type="entry name" value="Ribosomal_L1"/>
    <property type="match status" value="1"/>
</dbReference>
<dbReference type="Pfam" id="PF00687">
    <property type="entry name" value="Ribosomal_L1"/>
    <property type="match status" value="1"/>
</dbReference>
<gene>
    <name evidence="11" type="primary">rpl1</name>
    <name evidence="13" type="ORF">BTN85_0054</name>
</gene>
<dbReference type="InterPro" id="IPR023674">
    <property type="entry name" value="Ribosomal_uL1-like"/>
</dbReference>
<keyword evidence="9 11" id="KW-0687">Ribonucleoprotein</keyword>
<reference evidence="13" key="1">
    <citation type="submission" date="2016-12" db="EMBL/GenBank/DDBJ databases">
        <title>Discovery of methanogenic haloarchaea.</title>
        <authorList>
            <person name="Sorokin D.Y."/>
            <person name="Makarova K.S."/>
            <person name="Abbas B."/>
            <person name="Ferrer M."/>
            <person name="Golyshin P.N."/>
        </authorList>
    </citation>
    <scope>NUCLEOTIDE SEQUENCE [LARGE SCALE GENOMIC DNA]</scope>
    <source>
        <strain evidence="13">HMET1</strain>
    </source>
</reference>
<accession>A0A1Q6DT98</accession>
<dbReference type="InterPro" id="IPR023673">
    <property type="entry name" value="Ribosomal_uL1_CS"/>
</dbReference>
<comment type="caution">
    <text evidence="13">The sequence shown here is derived from an EMBL/GenBank/DDBJ whole genome shotgun (WGS) entry which is preliminary data.</text>
</comment>
<protein>
    <recommendedName>
        <fullName evidence="11">Large ribosomal subunit protein uL1</fullName>
    </recommendedName>
</protein>
<evidence type="ECO:0000256" key="1">
    <source>
        <dbReference type="ARBA" id="ARBA00010531"/>
    </source>
</evidence>
<dbReference type="STRING" id="1903181.BTN85_0054"/>
<dbReference type="PANTHER" id="PTHR36427">
    <property type="entry name" value="54S RIBOSOMAL PROTEIN L1, MITOCHONDRIAL"/>
    <property type="match status" value="1"/>
</dbReference>
<dbReference type="FunFam" id="3.40.50.790:FF:000005">
    <property type="entry name" value="50S ribosomal protein L1"/>
    <property type="match status" value="1"/>
</dbReference>
<dbReference type="PROSITE" id="PS01199">
    <property type="entry name" value="RIBOSOMAL_L1"/>
    <property type="match status" value="1"/>
</dbReference>
<comment type="subunit">
    <text evidence="2 11">Part of the 50S ribosomal subunit.</text>
</comment>
<dbReference type="GO" id="GO:0006417">
    <property type="term" value="P:regulation of translation"/>
    <property type="evidence" value="ECO:0007669"/>
    <property type="project" value="UniProtKB-KW"/>
</dbReference>
<evidence type="ECO:0000256" key="9">
    <source>
        <dbReference type="ARBA" id="ARBA00023274"/>
    </source>
</evidence>
<name>A0A1Q6DT98_METT1</name>
<keyword evidence="3 11" id="KW-0678">Repressor</keyword>
<keyword evidence="6 11" id="KW-0810">Translation regulation</keyword>
<evidence type="ECO:0000313" key="13">
    <source>
        <dbReference type="EMBL" id="OKY77586.1"/>
    </source>
</evidence>
<keyword evidence="7 11" id="KW-0694">RNA-binding</keyword>
<comment type="function">
    <text evidence="11">Protein L1 is also a translational repressor protein, it controls the translation of its operon by binding to its mRNA.</text>
</comment>